<accession>X1PIV3</accession>
<evidence type="ECO:0000259" key="2">
    <source>
        <dbReference type="Pfam" id="PF07786"/>
    </source>
</evidence>
<dbReference type="AlphaFoldDB" id="X1PIV3"/>
<dbReference type="EMBL" id="BARV01020765">
    <property type="protein sequence ID" value="GAI30804.1"/>
    <property type="molecule type" value="Genomic_DNA"/>
</dbReference>
<keyword evidence="1" id="KW-0472">Membrane</keyword>
<feature type="domain" description="Heparan-alpha-glucosaminide N-acetyltransferase catalytic" evidence="2">
    <location>
        <begin position="8"/>
        <end position="126"/>
    </location>
</feature>
<feature type="transmembrane region" description="Helical" evidence="1">
    <location>
        <begin position="91"/>
        <end position="109"/>
    </location>
</feature>
<gene>
    <name evidence="3" type="ORF">S06H3_34572</name>
</gene>
<proteinExistence type="predicted"/>
<reference evidence="3" key="1">
    <citation type="journal article" date="2014" name="Front. Microbiol.">
        <title>High frequency of phylogenetically diverse reductive dehalogenase-homologous genes in deep subseafloor sedimentary metagenomes.</title>
        <authorList>
            <person name="Kawai M."/>
            <person name="Futagami T."/>
            <person name="Toyoda A."/>
            <person name="Takaki Y."/>
            <person name="Nishi S."/>
            <person name="Hori S."/>
            <person name="Arai W."/>
            <person name="Tsubouchi T."/>
            <person name="Morono Y."/>
            <person name="Uchiyama I."/>
            <person name="Ito T."/>
            <person name="Fujiyama A."/>
            <person name="Inagaki F."/>
            <person name="Takami H."/>
        </authorList>
    </citation>
    <scope>NUCLEOTIDE SEQUENCE</scope>
    <source>
        <strain evidence="3">Expedition CK06-06</strain>
    </source>
</reference>
<dbReference type="InterPro" id="IPR012429">
    <property type="entry name" value="HGSNAT_cat"/>
</dbReference>
<feature type="transmembrane region" description="Helical" evidence="1">
    <location>
        <begin position="49"/>
        <end position="70"/>
    </location>
</feature>
<dbReference type="Pfam" id="PF07786">
    <property type="entry name" value="HGSNAT_cat"/>
    <property type="match status" value="1"/>
</dbReference>
<organism evidence="3">
    <name type="scientific">marine sediment metagenome</name>
    <dbReference type="NCBI Taxonomy" id="412755"/>
    <lineage>
        <taxon>unclassified sequences</taxon>
        <taxon>metagenomes</taxon>
        <taxon>ecological metagenomes</taxon>
    </lineage>
</organism>
<name>X1PIV3_9ZZZZ</name>
<protein>
    <recommendedName>
        <fullName evidence="2">Heparan-alpha-glucosaminide N-acetyltransferase catalytic domain-containing protein</fullName>
    </recommendedName>
</protein>
<sequence length="126" mass="14821">MDRNLPKRFWEVDFLRGIAIIMMVLYHLIYNLSYFGAYNIKANSGFWLYFARTTATIFIFLVGVSLTLSFSKAMKKFKNEKELFLKYLQRGLKIFSWGLIITLVTWVFLREGYVVFGILHLIGISI</sequence>
<feature type="non-terminal residue" evidence="3">
    <location>
        <position position="126"/>
    </location>
</feature>
<evidence type="ECO:0000313" key="3">
    <source>
        <dbReference type="EMBL" id="GAI30804.1"/>
    </source>
</evidence>
<feature type="transmembrane region" description="Helical" evidence="1">
    <location>
        <begin position="12"/>
        <end position="29"/>
    </location>
</feature>
<keyword evidence="1" id="KW-0812">Transmembrane</keyword>
<comment type="caution">
    <text evidence="3">The sequence shown here is derived from an EMBL/GenBank/DDBJ whole genome shotgun (WGS) entry which is preliminary data.</text>
</comment>
<evidence type="ECO:0000256" key="1">
    <source>
        <dbReference type="SAM" id="Phobius"/>
    </source>
</evidence>
<keyword evidence="1" id="KW-1133">Transmembrane helix</keyword>